<keyword evidence="4" id="KW-1185">Reference proteome</keyword>
<dbReference type="InterPro" id="IPR014710">
    <property type="entry name" value="RmlC-like_jellyroll"/>
</dbReference>
<reference evidence="4" key="1">
    <citation type="submission" date="2014-11" db="EMBL/GenBank/DDBJ databases">
        <authorList>
            <person name="Wibberg D."/>
        </authorList>
    </citation>
    <scope>NUCLEOTIDE SEQUENCE [LARGE SCALE GENOMIC DNA]</scope>
    <source>
        <strain evidence="4">L3</strain>
    </source>
</reference>
<dbReference type="GO" id="GO:0003700">
    <property type="term" value="F:DNA-binding transcription factor activity"/>
    <property type="evidence" value="ECO:0007669"/>
    <property type="project" value="TreeGrafter"/>
</dbReference>
<dbReference type="OrthoDB" id="9814553at2"/>
<protein>
    <submittedName>
        <fullName evidence="3">XRE family transcriptional regulator</fullName>
    </submittedName>
</protein>
<organism evidence="3 4">
    <name type="scientific">Defluviitoga tunisiensis</name>
    <dbReference type="NCBI Taxonomy" id="1006576"/>
    <lineage>
        <taxon>Bacteria</taxon>
        <taxon>Thermotogati</taxon>
        <taxon>Thermotogota</taxon>
        <taxon>Thermotogae</taxon>
        <taxon>Petrotogales</taxon>
        <taxon>Petrotogaceae</taxon>
        <taxon>Defluviitoga</taxon>
    </lineage>
</organism>
<dbReference type="SMART" id="SM00530">
    <property type="entry name" value="HTH_XRE"/>
    <property type="match status" value="1"/>
</dbReference>
<evidence type="ECO:0000313" key="4">
    <source>
        <dbReference type="Proteomes" id="UP000032809"/>
    </source>
</evidence>
<accession>A0A0C7P4X2</accession>
<name>A0A0C7P4X2_DEFTU</name>
<evidence type="ECO:0000259" key="2">
    <source>
        <dbReference type="PROSITE" id="PS50943"/>
    </source>
</evidence>
<dbReference type="PANTHER" id="PTHR46797">
    <property type="entry name" value="HTH-TYPE TRANSCRIPTIONAL REGULATOR"/>
    <property type="match status" value="1"/>
</dbReference>
<proteinExistence type="predicted"/>
<evidence type="ECO:0000256" key="1">
    <source>
        <dbReference type="ARBA" id="ARBA00023125"/>
    </source>
</evidence>
<dbReference type="InterPro" id="IPR011051">
    <property type="entry name" value="RmlC_Cupin_sf"/>
</dbReference>
<dbReference type="SUPFAM" id="SSF51182">
    <property type="entry name" value="RmlC-like cupins"/>
    <property type="match status" value="1"/>
</dbReference>
<dbReference type="AlphaFoldDB" id="A0A0C7P4X2"/>
<dbReference type="InterPro" id="IPR010982">
    <property type="entry name" value="Lambda_DNA-bd_dom_sf"/>
</dbReference>
<dbReference type="Proteomes" id="UP000032809">
    <property type="component" value="Chromosome I"/>
</dbReference>
<dbReference type="Pfam" id="PF01381">
    <property type="entry name" value="HTH_3"/>
    <property type="match status" value="1"/>
</dbReference>
<dbReference type="InterPro" id="IPR050807">
    <property type="entry name" value="TransReg_Diox_bact_type"/>
</dbReference>
<dbReference type="HOGENOM" id="CLU_085376_1_4_0"/>
<dbReference type="STRING" id="1006576.DTL3_1585"/>
<dbReference type="SUPFAM" id="SSF47413">
    <property type="entry name" value="lambda repressor-like DNA-binding domains"/>
    <property type="match status" value="1"/>
</dbReference>
<dbReference type="RefSeq" id="WP_045088240.1">
    <property type="nucleotide sequence ID" value="NZ_LN824141.1"/>
</dbReference>
<evidence type="ECO:0000313" key="3">
    <source>
        <dbReference type="EMBL" id="CEP78874.1"/>
    </source>
</evidence>
<dbReference type="CDD" id="cd00093">
    <property type="entry name" value="HTH_XRE"/>
    <property type="match status" value="1"/>
</dbReference>
<dbReference type="Pfam" id="PF07883">
    <property type="entry name" value="Cupin_2"/>
    <property type="match status" value="1"/>
</dbReference>
<dbReference type="InterPro" id="IPR001387">
    <property type="entry name" value="Cro/C1-type_HTH"/>
</dbReference>
<dbReference type="EMBL" id="LN824141">
    <property type="protein sequence ID" value="CEP78874.1"/>
    <property type="molecule type" value="Genomic_DNA"/>
</dbReference>
<dbReference type="PATRIC" id="fig|1006576.9.peg.1581"/>
<dbReference type="GO" id="GO:0005829">
    <property type="term" value="C:cytosol"/>
    <property type="evidence" value="ECO:0007669"/>
    <property type="project" value="TreeGrafter"/>
</dbReference>
<dbReference type="Gene3D" id="1.10.260.40">
    <property type="entry name" value="lambda repressor-like DNA-binding domains"/>
    <property type="match status" value="1"/>
</dbReference>
<dbReference type="GO" id="GO:0003677">
    <property type="term" value="F:DNA binding"/>
    <property type="evidence" value="ECO:0007669"/>
    <property type="project" value="UniProtKB-KW"/>
</dbReference>
<dbReference type="CDD" id="cd02209">
    <property type="entry name" value="cupin_XRE_C"/>
    <property type="match status" value="1"/>
</dbReference>
<dbReference type="PROSITE" id="PS50943">
    <property type="entry name" value="HTH_CROC1"/>
    <property type="match status" value="1"/>
</dbReference>
<dbReference type="Gene3D" id="2.60.120.10">
    <property type="entry name" value="Jelly Rolls"/>
    <property type="match status" value="1"/>
</dbReference>
<sequence>MKIGEKIKSLRIMRNMTQEELAVRSDLTKGFISQVERDLTSPTIESLEMILRALGTDLKEFFSNLENKEKVVYTKEDRIPIYDTPEGVYEELLLTASDPKNIEPSFIILDPNKATEIEKPHEGVEFGFVIEGTIELHLNKETYIIDTGECFFFTPNKKHYIKNKSKNQKAKFIWIEIF</sequence>
<dbReference type="KEGG" id="dtn:DTL3_1585"/>
<dbReference type="InterPro" id="IPR013096">
    <property type="entry name" value="Cupin_2"/>
</dbReference>
<dbReference type="PANTHER" id="PTHR46797:SF2">
    <property type="entry name" value="TRANSCRIPTIONAL REGULATOR"/>
    <property type="match status" value="1"/>
</dbReference>
<gene>
    <name evidence="3" type="ORF">DTL3_1585</name>
</gene>
<keyword evidence="1" id="KW-0238">DNA-binding</keyword>
<feature type="domain" description="HTH cro/C1-type" evidence="2">
    <location>
        <begin position="7"/>
        <end position="61"/>
    </location>
</feature>